<dbReference type="InterPro" id="IPR025870">
    <property type="entry name" value="Glyoxalase-like_dom"/>
</dbReference>
<evidence type="ECO:0000259" key="1">
    <source>
        <dbReference type="Pfam" id="PF13468"/>
    </source>
</evidence>
<organism evidence="2 3">
    <name type="scientific">Parasedimentitalea marina</name>
    <dbReference type="NCBI Taxonomy" id="2483033"/>
    <lineage>
        <taxon>Bacteria</taxon>
        <taxon>Pseudomonadati</taxon>
        <taxon>Pseudomonadota</taxon>
        <taxon>Alphaproteobacteria</taxon>
        <taxon>Rhodobacterales</taxon>
        <taxon>Paracoccaceae</taxon>
        <taxon>Parasedimentitalea</taxon>
    </lineage>
</organism>
<evidence type="ECO:0000313" key="2">
    <source>
        <dbReference type="EMBL" id="AZV78841.1"/>
    </source>
</evidence>
<dbReference type="Gene3D" id="3.10.180.10">
    <property type="entry name" value="2,3-Dihydroxybiphenyl 1,2-Dioxygenase, domain 1"/>
    <property type="match status" value="1"/>
</dbReference>
<dbReference type="EMBL" id="CP033219">
    <property type="protein sequence ID" value="AZV78841.1"/>
    <property type="molecule type" value="Genomic_DNA"/>
</dbReference>
<dbReference type="Proteomes" id="UP000283063">
    <property type="component" value="Chromosome"/>
</dbReference>
<dbReference type="KEGG" id="sedi:EBB79_13820"/>
<keyword evidence="3" id="KW-1185">Reference proteome</keyword>
<dbReference type="Pfam" id="PF13468">
    <property type="entry name" value="Glyoxalase_3"/>
    <property type="match status" value="1"/>
</dbReference>
<proteinExistence type="predicted"/>
<dbReference type="InterPro" id="IPR029068">
    <property type="entry name" value="Glyas_Bleomycin-R_OHBP_Dase"/>
</dbReference>
<name>A0A3T0N4C3_9RHOB</name>
<dbReference type="RefSeq" id="WP_127749390.1">
    <property type="nucleotide sequence ID" value="NZ_CP033219.1"/>
</dbReference>
<gene>
    <name evidence="2" type="ORF">EBB79_13820</name>
</gene>
<protein>
    <submittedName>
        <fullName evidence="2">VOC family protein</fullName>
    </submittedName>
</protein>
<sequence length="200" mass="21588">MELDHLAVAGESLEAAVAYVEEGLGVPLQPGGQHAMFGTHNFLLGLADGLYLEAIAIDPGAIPQRSPCWFDLDRFSGAPRISNWICRSPALAGVLAQLPDGVGVTVALSRGDLRWDMAVPESGILPYDNMFPALIEWHSAHPAPRLTQQGCSLERLVIAHPEAAGLRELLPLTDTRVQIESGAVGYEAHFMTPHGRRVLR</sequence>
<accession>A0A3T0N4C3</accession>
<dbReference type="OrthoDB" id="8451710at2"/>
<reference evidence="2 3" key="1">
    <citation type="submission" date="2018-10" db="EMBL/GenBank/DDBJ databases">
        <title>Parasedimentitalea marina sp. nov., a psychrophilic bacterium isolated from deep seawater of the New Britain Trench.</title>
        <authorList>
            <person name="Cao J."/>
        </authorList>
    </citation>
    <scope>NUCLEOTIDE SEQUENCE [LARGE SCALE GENOMIC DNA]</scope>
    <source>
        <strain evidence="2 3">W43</strain>
    </source>
</reference>
<dbReference type="AlphaFoldDB" id="A0A3T0N4C3"/>
<feature type="domain" description="Glyoxalase-like" evidence="1">
    <location>
        <begin position="3"/>
        <end position="170"/>
    </location>
</feature>
<evidence type="ECO:0000313" key="3">
    <source>
        <dbReference type="Proteomes" id="UP000283063"/>
    </source>
</evidence>